<proteinExistence type="predicted"/>
<keyword evidence="2" id="KW-0472">Membrane</keyword>
<comment type="caution">
    <text evidence="3">The sequence shown here is derived from an EMBL/GenBank/DDBJ whole genome shotgun (WGS) entry which is preliminary data.</text>
</comment>
<feature type="transmembrane region" description="Helical" evidence="2">
    <location>
        <begin position="307"/>
        <end position="332"/>
    </location>
</feature>
<evidence type="ECO:0000256" key="2">
    <source>
        <dbReference type="SAM" id="Phobius"/>
    </source>
</evidence>
<dbReference type="EMBL" id="JAACJP010000013">
    <property type="protein sequence ID" value="KAF5380463.1"/>
    <property type="molecule type" value="Genomic_DNA"/>
</dbReference>
<keyword evidence="2" id="KW-1133">Transmembrane helix</keyword>
<keyword evidence="2" id="KW-0812">Transmembrane</keyword>
<evidence type="ECO:0000313" key="3">
    <source>
        <dbReference type="EMBL" id="KAF5380463.1"/>
    </source>
</evidence>
<sequence>MAFFDLKVEDSSPLISYAPDGVWTDTPSTDALVASYSGRSLHTTSAQGATATINFNGTGISVFGGRRSNYGTFTISVDGQTIASGSANSAQDSVNQLLGSASGLVNGPHTAVLTNTGGAPIDIDWVNVQTQASSSTAKMTATTYDDSHPSIQYLPSSSAWGQNQNEGFMNGTLHFTNTPDASASISFIGDAVAVYGTMAPDHANVRITLDGHAKVSTGGANGFVSSLHPQVLLYYANNLGSQPHVLTMSSIAQEGTGPFMDIDAITVFSSDTPSSNNNPPNSDAASGGLGSSTPTGSTSQASKSRSLAPIIGGVIGGVVGLIILLALVFLFLRHRKRKQAIHSPASPMTPALPMQGASMMEAGFARIRQAPSFPIPTYVPPPPPPATLSSASAKRETMARHSIAPSYYSDPSYASDASSSRSSTALVPPVPESPESDHLASPRVGASRGLDPVMSANSSPRRPSRRPPPLDIE</sequence>
<dbReference type="Proteomes" id="UP000565441">
    <property type="component" value="Unassembled WGS sequence"/>
</dbReference>
<organism evidence="3 4">
    <name type="scientific">Tricholomella constricta</name>
    <dbReference type="NCBI Taxonomy" id="117010"/>
    <lineage>
        <taxon>Eukaryota</taxon>
        <taxon>Fungi</taxon>
        <taxon>Dikarya</taxon>
        <taxon>Basidiomycota</taxon>
        <taxon>Agaricomycotina</taxon>
        <taxon>Agaricomycetes</taxon>
        <taxon>Agaricomycetidae</taxon>
        <taxon>Agaricales</taxon>
        <taxon>Tricholomatineae</taxon>
        <taxon>Lyophyllaceae</taxon>
        <taxon>Tricholomella</taxon>
    </lineage>
</organism>
<feature type="region of interest" description="Disordered" evidence="1">
    <location>
        <begin position="375"/>
        <end position="396"/>
    </location>
</feature>
<feature type="compositionally biased region" description="Low complexity" evidence="1">
    <location>
        <begin position="413"/>
        <end position="423"/>
    </location>
</feature>
<dbReference type="Gene3D" id="2.60.120.260">
    <property type="entry name" value="Galactose-binding domain-like"/>
    <property type="match status" value="2"/>
</dbReference>
<protein>
    <recommendedName>
        <fullName evidence="5">Transmembrane protein</fullName>
    </recommendedName>
</protein>
<reference evidence="3 4" key="1">
    <citation type="journal article" date="2020" name="ISME J.">
        <title>Uncovering the hidden diversity of litter-decomposition mechanisms in mushroom-forming fungi.</title>
        <authorList>
            <person name="Floudas D."/>
            <person name="Bentzer J."/>
            <person name="Ahren D."/>
            <person name="Johansson T."/>
            <person name="Persson P."/>
            <person name="Tunlid A."/>
        </authorList>
    </citation>
    <scope>NUCLEOTIDE SEQUENCE [LARGE SCALE GENOMIC DNA]</scope>
    <source>
        <strain evidence="3 4">CBS 661.87</strain>
    </source>
</reference>
<dbReference type="AlphaFoldDB" id="A0A8H5HBZ1"/>
<feature type="region of interest" description="Disordered" evidence="1">
    <location>
        <begin position="270"/>
        <end position="302"/>
    </location>
</feature>
<evidence type="ECO:0000256" key="1">
    <source>
        <dbReference type="SAM" id="MobiDB-lite"/>
    </source>
</evidence>
<dbReference type="OrthoDB" id="3258237at2759"/>
<gene>
    <name evidence="3" type="ORF">D9615_004624</name>
</gene>
<accession>A0A8H5HBZ1</accession>
<evidence type="ECO:0008006" key="5">
    <source>
        <dbReference type="Google" id="ProtNLM"/>
    </source>
</evidence>
<name>A0A8H5HBZ1_9AGAR</name>
<feature type="compositionally biased region" description="Pro residues" evidence="1">
    <location>
        <begin position="375"/>
        <end position="386"/>
    </location>
</feature>
<keyword evidence="4" id="KW-1185">Reference proteome</keyword>
<evidence type="ECO:0000313" key="4">
    <source>
        <dbReference type="Proteomes" id="UP000565441"/>
    </source>
</evidence>
<feature type="region of interest" description="Disordered" evidence="1">
    <location>
        <begin position="413"/>
        <end position="473"/>
    </location>
</feature>